<accession>A0ABR4WY47</accession>
<dbReference type="Proteomes" id="UP000029737">
    <property type="component" value="Unassembled WGS sequence"/>
</dbReference>
<proteinExistence type="predicted"/>
<feature type="region of interest" description="Disordered" evidence="1">
    <location>
        <begin position="1"/>
        <end position="22"/>
    </location>
</feature>
<keyword evidence="3" id="KW-1185">Reference proteome</keyword>
<feature type="compositionally biased region" description="Low complexity" evidence="1">
    <location>
        <begin position="220"/>
        <end position="240"/>
    </location>
</feature>
<gene>
    <name evidence="2" type="ORF">IL38_24280</name>
</gene>
<evidence type="ECO:0000256" key="1">
    <source>
        <dbReference type="SAM" id="MobiDB-lite"/>
    </source>
</evidence>
<evidence type="ECO:0000313" key="3">
    <source>
        <dbReference type="Proteomes" id="UP000029737"/>
    </source>
</evidence>
<dbReference type="RefSeq" id="WP_052428616.1">
    <property type="nucleotide sequence ID" value="NZ_KN214182.1"/>
</dbReference>
<comment type="caution">
    <text evidence="2">The sequence shown here is derived from an EMBL/GenBank/DDBJ whole genome shotgun (WGS) entry which is preliminary data.</text>
</comment>
<feature type="region of interest" description="Disordered" evidence="1">
    <location>
        <begin position="178"/>
        <end position="241"/>
    </location>
</feature>
<dbReference type="EMBL" id="JPMV01000050">
    <property type="protein sequence ID" value="KGI79310.1"/>
    <property type="molecule type" value="Genomic_DNA"/>
</dbReference>
<sequence length="278" mass="30943">MTAPDGGPDNRSRDGLLTDLGSEVHQLRRTSDKLHQDVREIGGIVAELPPQIQDHDSEIAALKGTLEELTAQAPQAENPPINWPELSSEEAGPQWDALAMWIANVLVPYYGITRGQLPDCWPMHWRAVLELSWLRTCYRQAFVPSSPPTAAAEWHTRWLDAALSNVATAIPETWCRPGEHHVHKQQSQQGQQGQPAASSSSMSAAATQRAGSAVTPPAEGQQPPWMGGQEPQQQQVVYHQQTERDQLALPQYWEQWFGYAKQTDIARRQHVESQMGNS</sequence>
<protein>
    <recommendedName>
        <fullName evidence="4">DUF4913 domain-containing protein</fullName>
    </recommendedName>
</protein>
<organism evidence="2 3">
    <name type="scientific">Actinopolyspora erythraea</name>
    <dbReference type="NCBI Taxonomy" id="414996"/>
    <lineage>
        <taxon>Bacteria</taxon>
        <taxon>Bacillati</taxon>
        <taxon>Actinomycetota</taxon>
        <taxon>Actinomycetes</taxon>
        <taxon>Actinopolysporales</taxon>
        <taxon>Actinopolysporaceae</taxon>
        <taxon>Actinopolyspora</taxon>
    </lineage>
</organism>
<feature type="compositionally biased region" description="Low complexity" evidence="1">
    <location>
        <begin position="185"/>
        <end position="210"/>
    </location>
</feature>
<evidence type="ECO:0000313" key="2">
    <source>
        <dbReference type="EMBL" id="KGI79310.1"/>
    </source>
</evidence>
<name>A0ABR4WY47_9ACTN</name>
<evidence type="ECO:0008006" key="4">
    <source>
        <dbReference type="Google" id="ProtNLM"/>
    </source>
</evidence>
<reference evidence="2 3" key="1">
    <citation type="journal article" date="2014" name="PLoS ONE">
        <title>Identification and Characterization of a New Erythromycin Biosynthetic Gene Cluster in Actinopolyspora erythraea YIM90600, a Novel Erythronolide-Producing Halophilic Actinomycete Isolated from Salt Field.</title>
        <authorList>
            <person name="Chen D."/>
            <person name="Feng J."/>
            <person name="Huang L."/>
            <person name="Zhang Q."/>
            <person name="Wu J."/>
            <person name="Zhu X."/>
            <person name="Duan Y."/>
            <person name="Xu Z."/>
        </authorList>
    </citation>
    <scope>NUCLEOTIDE SEQUENCE [LARGE SCALE GENOMIC DNA]</scope>
    <source>
        <strain evidence="2 3">YIM90600</strain>
    </source>
</reference>